<reference evidence="2" key="1">
    <citation type="journal article" date="2016" name="Mol. Biol. Evol.">
        <title>Comparative Genomics of Early-Diverging Mushroom-Forming Fungi Provides Insights into the Origins of Lignocellulose Decay Capabilities.</title>
        <authorList>
            <person name="Nagy L.G."/>
            <person name="Riley R."/>
            <person name="Tritt A."/>
            <person name="Adam C."/>
            <person name="Daum C."/>
            <person name="Floudas D."/>
            <person name="Sun H."/>
            <person name="Yadav J.S."/>
            <person name="Pangilinan J."/>
            <person name="Larsson K.H."/>
            <person name="Matsuura K."/>
            <person name="Barry K."/>
            <person name="Labutti K."/>
            <person name="Kuo R."/>
            <person name="Ohm R.A."/>
            <person name="Bhattacharya S.S."/>
            <person name="Shirouzu T."/>
            <person name="Yoshinaga Y."/>
            <person name="Martin F.M."/>
            <person name="Grigoriev I.V."/>
            <person name="Hibbett D.S."/>
        </authorList>
    </citation>
    <scope>NUCLEOTIDE SEQUENCE [LARGE SCALE GENOMIC DNA]</scope>
    <source>
        <strain evidence="2">CBS 109695</strain>
    </source>
</reference>
<name>A0A165ZIW1_9AGAM</name>
<dbReference type="AlphaFoldDB" id="A0A165ZIW1"/>
<organism evidence="2">
    <name type="scientific">Athelia psychrophila</name>
    <dbReference type="NCBI Taxonomy" id="1759441"/>
    <lineage>
        <taxon>Eukaryota</taxon>
        <taxon>Fungi</taxon>
        <taxon>Dikarya</taxon>
        <taxon>Basidiomycota</taxon>
        <taxon>Agaricomycotina</taxon>
        <taxon>Agaricomycetes</taxon>
        <taxon>Agaricomycetidae</taxon>
        <taxon>Atheliales</taxon>
        <taxon>Atheliaceae</taxon>
        <taxon>Athelia</taxon>
    </lineage>
</organism>
<sequence>MVFPMAVSYRDQQCDRHFEALIRLVQGTQWENMSPINAARTLYNSQVVSSIPGTKWYPAPVCKKKAIYTTFEILALLVSHQVGYSAKYCRVDLFKDAVVFMIMRHKPEDIEDFFEADHIVISPPQTPRQHHISHQITASASEGAGTQYIQNPDEAQVPSGTWVLKHTRNLGGITGTITNPHVLAEHDHRERAVGLGAAADNFLAAFGYNSTSRIQIAYAYNTYRDAGDFNTEVCNQGTAKSEANWLYDYTSLLHNTICLSSRVLKFTLTPWLFFTIALASTPLPAQHTLMPANSSGPTRYVTRKATALCTTKVRRSWCSRVKRKYIKRTTAEKKAIKSQRRERKLLYNEALDAASGVMYDEASKMRKQFGQHNIEYYMGALMQCSRLAKGERDINRWNMYLREETIRHNEVSHCHHIQLLWMASLVFANALAQQWHAMTKEEKLTATDDGVADLMEQRKEHTSSAVPVLPIQSFHDARQTLGTIETELHALHARTGVKVTLFAARSNSSHYLKPYMLSTSTTGADFFQVALGQDIFDVASRYKSYLLAGVKSVVANHQQKLLNLKRDTAALILQCLQVKAWPQRQFCSPADISTRNEVEILFHAWQSGVTHFKRMTDEAFQAWEEARFEAVLATGLTVDVEDVEEDIEDDEDDTPNPNVTEGVTTSDIQATYNAPSNPSHSLHPTSPEFLPITAPTTESITSTRGSAGHKRPTPSTFSGVRAKKSKTAPVNSSVTSSSSEMIVPVQKKRKEHSDKGVRRGPRKAAVS</sequence>
<feature type="compositionally biased region" description="Basic residues" evidence="1">
    <location>
        <begin position="758"/>
        <end position="767"/>
    </location>
</feature>
<accession>A0A165ZIW1</accession>
<dbReference type="OrthoDB" id="3267359at2759"/>
<gene>
    <name evidence="2" type="ORF">FIBSPDRAFT_899595</name>
</gene>
<feature type="compositionally biased region" description="Polar residues" evidence="1">
    <location>
        <begin position="669"/>
        <end position="684"/>
    </location>
</feature>
<evidence type="ECO:0000313" key="2">
    <source>
        <dbReference type="EMBL" id="KZP10640.1"/>
    </source>
</evidence>
<proteinExistence type="predicted"/>
<feature type="region of interest" description="Disordered" evidence="1">
    <location>
        <begin position="669"/>
        <end position="767"/>
    </location>
</feature>
<dbReference type="STRING" id="436010.A0A165ZIW1"/>
<evidence type="ECO:0000256" key="1">
    <source>
        <dbReference type="SAM" id="MobiDB-lite"/>
    </source>
</evidence>
<dbReference type="EMBL" id="KV417676">
    <property type="protein sequence ID" value="KZP10640.1"/>
    <property type="molecule type" value="Genomic_DNA"/>
</dbReference>
<protein>
    <submittedName>
        <fullName evidence="2">Uncharacterized protein</fullName>
    </submittedName>
</protein>
<feature type="compositionally biased region" description="Polar residues" evidence="1">
    <location>
        <begin position="694"/>
        <end position="705"/>
    </location>
</feature>